<dbReference type="AlphaFoldDB" id="A0A9P4VV91"/>
<evidence type="ECO:0000313" key="3">
    <source>
        <dbReference type="Proteomes" id="UP000799429"/>
    </source>
</evidence>
<feature type="region of interest" description="Disordered" evidence="1">
    <location>
        <begin position="161"/>
        <end position="199"/>
    </location>
</feature>
<feature type="compositionally biased region" description="Basic and acidic residues" evidence="1">
    <location>
        <begin position="175"/>
        <end position="188"/>
    </location>
</feature>
<feature type="region of interest" description="Disordered" evidence="1">
    <location>
        <begin position="434"/>
        <end position="463"/>
    </location>
</feature>
<dbReference type="PANTHER" id="PTHR42032">
    <property type="entry name" value="YALI0E30679P"/>
    <property type="match status" value="1"/>
</dbReference>
<sequence>MMPDASSLPELDGDSRPLRHESPFIPRKIQRASTTVEGASVNRPLNRRRSSLFSDLSLEDARQTLRSSTDNIFVPKATGTGHELQGETSHWHSVPLAFAILPAVGGLLFKNGSHIITDILLLGLASIFLNWSVRLPWDWYHSTQSVQTRNFEQDQDATSTIFEESTEGDEGSPDPESRDSSSPKRVEIPDPLLTSKRDARGGDVAEEELRKHEVLALLLCFLGPILGAYLLHGIRSQLSRPSEGLVSNYNLTIFLLAAELRPCAHLIKLMQARTLHLQRLVRAESPDPQHNVSVFDDLRARLEEMESRLTNINLSPQKDGAEVSADIIKNMKQSFQPQLDALNRAVRRYEKRAIVQTMQNEARLQDLEARLKDALSLAAVAANSSQKPGVVMLVLDCVGSVFMLPLQATYTLFVYPIQLASSGIGSIKTTIFGKKPEKKKRSSKHADSSNWNAQRLQSKNIRR</sequence>
<accession>A0A9P4VV91</accession>
<evidence type="ECO:0000256" key="1">
    <source>
        <dbReference type="SAM" id="MobiDB-lite"/>
    </source>
</evidence>
<keyword evidence="3" id="KW-1185">Reference proteome</keyword>
<protein>
    <submittedName>
        <fullName evidence="2">Uncharacterized protein</fullName>
    </submittedName>
</protein>
<feature type="compositionally biased region" description="Polar residues" evidence="1">
    <location>
        <begin position="448"/>
        <end position="463"/>
    </location>
</feature>
<organism evidence="2 3">
    <name type="scientific">Patellaria atrata CBS 101060</name>
    <dbReference type="NCBI Taxonomy" id="1346257"/>
    <lineage>
        <taxon>Eukaryota</taxon>
        <taxon>Fungi</taxon>
        <taxon>Dikarya</taxon>
        <taxon>Ascomycota</taxon>
        <taxon>Pezizomycotina</taxon>
        <taxon>Dothideomycetes</taxon>
        <taxon>Dothideomycetes incertae sedis</taxon>
        <taxon>Patellariales</taxon>
        <taxon>Patellariaceae</taxon>
        <taxon>Patellaria</taxon>
    </lineage>
</organism>
<dbReference type="Proteomes" id="UP000799429">
    <property type="component" value="Unassembled WGS sequence"/>
</dbReference>
<name>A0A9P4VV91_9PEZI</name>
<dbReference type="EMBL" id="MU006091">
    <property type="protein sequence ID" value="KAF2841409.1"/>
    <property type="molecule type" value="Genomic_DNA"/>
</dbReference>
<comment type="caution">
    <text evidence="2">The sequence shown here is derived from an EMBL/GenBank/DDBJ whole genome shotgun (WGS) entry which is preliminary data.</text>
</comment>
<dbReference type="PANTHER" id="PTHR42032:SF1">
    <property type="entry name" value="YALI0E30679P"/>
    <property type="match status" value="1"/>
</dbReference>
<feature type="compositionally biased region" description="Acidic residues" evidence="1">
    <location>
        <begin position="164"/>
        <end position="173"/>
    </location>
</feature>
<proteinExistence type="predicted"/>
<gene>
    <name evidence="2" type="ORF">M501DRAFT_989930</name>
</gene>
<reference evidence="2" key="1">
    <citation type="journal article" date="2020" name="Stud. Mycol.">
        <title>101 Dothideomycetes genomes: a test case for predicting lifestyles and emergence of pathogens.</title>
        <authorList>
            <person name="Haridas S."/>
            <person name="Albert R."/>
            <person name="Binder M."/>
            <person name="Bloem J."/>
            <person name="Labutti K."/>
            <person name="Salamov A."/>
            <person name="Andreopoulos B."/>
            <person name="Baker S."/>
            <person name="Barry K."/>
            <person name="Bills G."/>
            <person name="Bluhm B."/>
            <person name="Cannon C."/>
            <person name="Castanera R."/>
            <person name="Culley D."/>
            <person name="Daum C."/>
            <person name="Ezra D."/>
            <person name="Gonzalez J."/>
            <person name="Henrissat B."/>
            <person name="Kuo A."/>
            <person name="Liang C."/>
            <person name="Lipzen A."/>
            <person name="Lutzoni F."/>
            <person name="Magnuson J."/>
            <person name="Mondo S."/>
            <person name="Nolan M."/>
            <person name="Ohm R."/>
            <person name="Pangilinan J."/>
            <person name="Park H.-J."/>
            <person name="Ramirez L."/>
            <person name="Alfaro M."/>
            <person name="Sun H."/>
            <person name="Tritt A."/>
            <person name="Yoshinaga Y."/>
            <person name="Zwiers L.-H."/>
            <person name="Turgeon B."/>
            <person name="Goodwin S."/>
            <person name="Spatafora J."/>
            <person name="Crous P."/>
            <person name="Grigoriev I."/>
        </authorList>
    </citation>
    <scope>NUCLEOTIDE SEQUENCE</scope>
    <source>
        <strain evidence="2">CBS 101060</strain>
    </source>
</reference>
<feature type="region of interest" description="Disordered" evidence="1">
    <location>
        <begin position="1"/>
        <end position="41"/>
    </location>
</feature>
<dbReference type="OrthoDB" id="5422510at2759"/>
<evidence type="ECO:0000313" key="2">
    <source>
        <dbReference type="EMBL" id="KAF2841409.1"/>
    </source>
</evidence>
<feature type="compositionally biased region" description="Basic and acidic residues" evidence="1">
    <location>
        <begin position="13"/>
        <end position="22"/>
    </location>
</feature>